<gene>
    <name evidence="1" type="ORF">C8D98_1753</name>
</gene>
<name>A0A4R1K954_9BACT</name>
<dbReference type="OrthoDB" id="9957744at2"/>
<dbReference type="RefSeq" id="WP_132873735.1">
    <property type="nucleotide sequence ID" value="NZ_JAJUHT010000001.1"/>
</dbReference>
<evidence type="ECO:0000313" key="2">
    <source>
        <dbReference type="Proteomes" id="UP000294614"/>
    </source>
</evidence>
<keyword evidence="2" id="KW-1185">Reference proteome</keyword>
<evidence type="ECO:0000313" key="1">
    <source>
        <dbReference type="EMBL" id="TCK60874.1"/>
    </source>
</evidence>
<protein>
    <submittedName>
        <fullName evidence="1">Uncharacterized protein</fullName>
    </submittedName>
</protein>
<dbReference type="Proteomes" id="UP000294614">
    <property type="component" value="Unassembled WGS sequence"/>
</dbReference>
<comment type="caution">
    <text evidence="1">The sequence shown here is derived from an EMBL/GenBank/DDBJ whole genome shotgun (WGS) entry which is preliminary data.</text>
</comment>
<dbReference type="AlphaFoldDB" id="A0A4R1K954"/>
<dbReference type="EMBL" id="SMGG01000004">
    <property type="protein sequence ID" value="TCK60874.1"/>
    <property type="molecule type" value="Genomic_DNA"/>
</dbReference>
<accession>A0A4R1K954</accession>
<sequence>MLNKELVFILENGKNALVINLNNFNTIEFDDTKLSVMIDHGTSERSVDFDNKKSYSDFKAQIVGALIEEEQ</sequence>
<proteinExistence type="predicted"/>
<organism evidence="1 2">
    <name type="scientific">Seleniivibrio woodruffii</name>
    <dbReference type="NCBI Taxonomy" id="1078050"/>
    <lineage>
        <taxon>Bacteria</taxon>
        <taxon>Pseudomonadati</taxon>
        <taxon>Deferribacterota</taxon>
        <taxon>Deferribacteres</taxon>
        <taxon>Deferribacterales</taxon>
        <taxon>Geovibrionaceae</taxon>
        <taxon>Seleniivibrio</taxon>
    </lineage>
</organism>
<reference evidence="1 2" key="1">
    <citation type="submission" date="2019-03" db="EMBL/GenBank/DDBJ databases">
        <title>Genomic Encyclopedia of Type Strains, Phase IV (KMG-IV): sequencing the most valuable type-strain genomes for metagenomic binning, comparative biology and taxonomic classification.</title>
        <authorList>
            <person name="Goeker M."/>
        </authorList>
    </citation>
    <scope>NUCLEOTIDE SEQUENCE [LARGE SCALE GENOMIC DNA]</scope>
    <source>
        <strain evidence="1 2">DSM 24984</strain>
    </source>
</reference>